<sequence length="502" mass="56232">MSKELWDILPSWTWAEIENVGRVVSGGTPSTKEASYWGKEIVWFSPADLSGYKTKYIARGAKFLSRKGLVNCSAQIMPKGTVMFSSRAPIGYVAITSVEAATNQGFKSIVPADGVFNEYLYYYLKAAKYVAEERATGTTFKEISGSAFAKMPVPVAPTNEQRRIVAKIEELFSELDKGVESLTTAREQLKAYRQSVLRAAFEGKLTEGWRKQHPELPDAEALRESLSCARSAQASEQKKRRRTRKLAPVTPLTSEVLETLPDIPSEWVWEKLGWLTCGVEYGTSAKSSKSGRVPVVRMGNIQNGVIDWDNLVFTDDAAEIAKYSLCSGDVLFNRTNSPELVGKTAIYRGERSAIYAGYLIRINHNEAIVDSDYLNFFLNSHSARSYGNSVKTDGVNQSNINGEKLQSYPFPYCSLAEQQEIVRILQRQLSLCDSLFVDVESQLNRSDTLRRAILKRAFSGQLVPQDDRDEPASVLLKRIRAEQDEGKKKKPRSRNNRRKEAA</sequence>
<comment type="similarity">
    <text evidence="1">Belongs to the type-I restriction system S methylase family.</text>
</comment>
<feature type="region of interest" description="Disordered" evidence="4">
    <location>
        <begin position="478"/>
        <end position="502"/>
    </location>
</feature>
<reference evidence="7" key="1">
    <citation type="submission" date="2017-01" db="EMBL/GenBank/DDBJ databases">
        <title>Komagataeibacter sp. MSKU9 whole genome sequencing project.</title>
        <authorList>
            <person name="Matsutani M."/>
            <person name="Naloka K."/>
            <person name="Theeragool G."/>
            <person name="Yakushi T."/>
            <person name="Matsushita K."/>
        </authorList>
    </citation>
    <scope>NUCLEOTIDE SEQUENCE [LARGE SCALE GENOMIC DNA]</scope>
    <source>
        <strain evidence="7">MSKU9</strain>
    </source>
</reference>
<dbReference type="EMBL" id="BDLU01000073">
    <property type="protein sequence ID" value="GCE85205.1"/>
    <property type="molecule type" value="Genomic_DNA"/>
</dbReference>
<dbReference type="InterPro" id="IPR000055">
    <property type="entry name" value="Restrct_endonuc_typeI_TRD"/>
</dbReference>
<evidence type="ECO:0000313" key="7">
    <source>
        <dbReference type="Proteomes" id="UP000315095"/>
    </source>
</evidence>
<dbReference type="CDD" id="cd17524">
    <property type="entry name" value="RMtype1_S_EcoUTORF5051P-TRD2-CR2_like"/>
    <property type="match status" value="1"/>
</dbReference>
<dbReference type="InterPro" id="IPR044946">
    <property type="entry name" value="Restrct_endonuc_typeI_TRD_sf"/>
</dbReference>
<feature type="domain" description="Type I restriction modification DNA specificity" evidence="5">
    <location>
        <begin position="286"/>
        <end position="427"/>
    </location>
</feature>
<dbReference type="GO" id="GO:0003677">
    <property type="term" value="F:DNA binding"/>
    <property type="evidence" value="ECO:0007669"/>
    <property type="project" value="UniProtKB-KW"/>
</dbReference>
<dbReference type="Proteomes" id="UP000315095">
    <property type="component" value="Unassembled WGS sequence"/>
</dbReference>
<gene>
    <name evidence="6" type="ORF">MSKU9_3346</name>
</gene>
<evidence type="ECO:0000256" key="3">
    <source>
        <dbReference type="ARBA" id="ARBA00023125"/>
    </source>
</evidence>
<dbReference type="PANTHER" id="PTHR43140">
    <property type="entry name" value="TYPE-1 RESTRICTION ENZYME ECOKI SPECIFICITY PROTEIN"/>
    <property type="match status" value="1"/>
</dbReference>
<dbReference type="RefSeq" id="WP_141262542.1">
    <property type="nucleotide sequence ID" value="NZ_BDLU01000073.1"/>
</dbReference>
<name>A0A4P5NZV8_9PROT</name>
<organism evidence="6 7">
    <name type="scientific">Komagataeibacter diospyri</name>
    <dbReference type="NCBI Taxonomy" id="1932662"/>
    <lineage>
        <taxon>Bacteria</taxon>
        <taxon>Pseudomonadati</taxon>
        <taxon>Pseudomonadota</taxon>
        <taxon>Alphaproteobacteria</taxon>
        <taxon>Acetobacterales</taxon>
        <taxon>Acetobacteraceae</taxon>
        <taxon>Komagataeibacter</taxon>
    </lineage>
</organism>
<accession>A0A4P5NZV8</accession>
<evidence type="ECO:0000313" key="6">
    <source>
        <dbReference type="EMBL" id="GCE85205.1"/>
    </source>
</evidence>
<dbReference type="AlphaFoldDB" id="A0A4P5NZV8"/>
<dbReference type="CDD" id="cd17273">
    <property type="entry name" value="RMtype1_S_EcoJA69PI-TRD1-CR1_like"/>
    <property type="match status" value="1"/>
</dbReference>
<evidence type="ECO:0000259" key="5">
    <source>
        <dbReference type="Pfam" id="PF01420"/>
    </source>
</evidence>
<dbReference type="InterPro" id="IPR051212">
    <property type="entry name" value="Type-I_RE_S_subunit"/>
</dbReference>
<dbReference type="GO" id="GO:0009307">
    <property type="term" value="P:DNA restriction-modification system"/>
    <property type="evidence" value="ECO:0007669"/>
    <property type="project" value="UniProtKB-KW"/>
</dbReference>
<evidence type="ECO:0000256" key="4">
    <source>
        <dbReference type="SAM" id="MobiDB-lite"/>
    </source>
</evidence>
<keyword evidence="3" id="KW-0238">DNA-binding</keyword>
<evidence type="ECO:0000256" key="2">
    <source>
        <dbReference type="ARBA" id="ARBA00022747"/>
    </source>
</evidence>
<comment type="caution">
    <text evidence="6">The sequence shown here is derived from an EMBL/GenBank/DDBJ whole genome shotgun (WGS) entry which is preliminary data.</text>
</comment>
<proteinExistence type="inferred from homology"/>
<keyword evidence="7" id="KW-1185">Reference proteome</keyword>
<dbReference type="Pfam" id="PF01420">
    <property type="entry name" value="Methylase_S"/>
    <property type="match status" value="2"/>
</dbReference>
<dbReference type="PANTHER" id="PTHR43140:SF1">
    <property type="entry name" value="TYPE I RESTRICTION ENZYME ECOKI SPECIFICITY SUBUNIT"/>
    <property type="match status" value="1"/>
</dbReference>
<keyword evidence="2" id="KW-0680">Restriction system</keyword>
<feature type="compositionally biased region" description="Basic residues" evidence="4">
    <location>
        <begin position="488"/>
        <end position="502"/>
    </location>
</feature>
<dbReference type="SUPFAM" id="SSF116734">
    <property type="entry name" value="DNA methylase specificity domain"/>
    <property type="match status" value="2"/>
</dbReference>
<feature type="domain" description="Type I restriction modification DNA specificity" evidence="5">
    <location>
        <begin position="12"/>
        <end position="178"/>
    </location>
</feature>
<dbReference type="Gene3D" id="3.90.220.20">
    <property type="entry name" value="DNA methylase specificity domains"/>
    <property type="match status" value="2"/>
</dbReference>
<evidence type="ECO:0000256" key="1">
    <source>
        <dbReference type="ARBA" id="ARBA00010923"/>
    </source>
</evidence>
<protein>
    <submittedName>
        <fullName evidence="6">Type I DNA specificity S subunit</fullName>
    </submittedName>
</protein>
<dbReference type="OrthoDB" id="164285at2"/>